<dbReference type="Pfam" id="PF06305">
    <property type="entry name" value="LapA_dom"/>
    <property type="match status" value="1"/>
</dbReference>
<protein>
    <recommendedName>
        <fullName evidence="6">Lipopolysaccharide assembly protein A domain-containing protein</fullName>
    </recommendedName>
</protein>
<dbReference type="InterPro" id="IPR010445">
    <property type="entry name" value="LapA_dom"/>
</dbReference>
<dbReference type="RefSeq" id="WP_072246038.1">
    <property type="nucleotide sequence ID" value="NZ_FBYC01000004.1"/>
</dbReference>
<reference evidence="8 9" key="1">
    <citation type="submission" date="2015-09" db="EMBL/GenBank/DDBJ databases">
        <title>Identification and resolution of microdiversity through metagenomic sequencing of parallel consortia.</title>
        <authorList>
            <person name="Nelson W.C."/>
            <person name="Romine M.F."/>
            <person name="Lindemann S.R."/>
        </authorList>
    </citation>
    <scope>NUCLEOTIDE SEQUENCE [LARGE SCALE GENOMIC DNA]</scope>
    <source>
        <strain evidence="8">HL-91</strain>
    </source>
</reference>
<evidence type="ECO:0000313" key="8">
    <source>
        <dbReference type="EMBL" id="KPP95910.1"/>
    </source>
</evidence>
<evidence type="ECO:0000313" key="7">
    <source>
        <dbReference type="EMBL" id="CUX81507.1"/>
    </source>
</evidence>
<feature type="domain" description="Lipopolysaccharide assembly protein A" evidence="6">
    <location>
        <begin position="43"/>
        <end position="96"/>
    </location>
</feature>
<evidence type="ECO:0000313" key="10">
    <source>
        <dbReference type="Proteomes" id="UP000182045"/>
    </source>
</evidence>
<accession>A0A0P7X5T8</accession>
<dbReference type="Proteomes" id="UP000182045">
    <property type="component" value="Unassembled WGS sequence"/>
</dbReference>
<keyword evidence="4 5" id="KW-0472">Membrane</keyword>
<organism evidence="8 9">
    <name type="scientific">Roseibaca calidilacus</name>
    <dbReference type="NCBI Taxonomy" id="1666912"/>
    <lineage>
        <taxon>Bacteria</taxon>
        <taxon>Pseudomonadati</taxon>
        <taxon>Pseudomonadota</taxon>
        <taxon>Alphaproteobacteria</taxon>
        <taxon>Rhodobacterales</taxon>
        <taxon>Paracoccaceae</taxon>
        <taxon>Roseinatronobacter</taxon>
    </lineage>
</organism>
<evidence type="ECO:0000256" key="2">
    <source>
        <dbReference type="ARBA" id="ARBA00022692"/>
    </source>
</evidence>
<comment type="caution">
    <text evidence="8">The sequence shown here is derived from an EMBL/GenBank/DDBJ whole genome shotgun (WGS) entry which is preliminary data.</text>
</comment>
<reference evidence="7 10" key="2">
    <citation type="submission" date="2016-01" db="EMBL/GenBank/DDBJ databases">
        <authorList>
            <person name="Varghese N."/>
        </authorList>
    </citation>
    <scope>NUCLEOTIDE SEQUENCE [LARGE SCALE GENOMIC DNA]</scope>
    <source>
        <strain evidence="7 10">HL-91</strain>
    </source>
</reference>
<evidence type="ECO:0000259" key="6">
    <source>
        <dbReference type="Pfam" id="PF06305"/>
    </source>
</evidence>
<dbReference type="GO" id="GO:0005886">
    <property type="term" value="C:plasma membrane"/>
    <property type="evidence" value="ECO:0007669"/>
    <property type="project" value="InterPro"/>
</dbReference>
<keyword evidence="1" id="KW-1003">Cell membrane</keyword>
<dbReference type="Proteomes" id="UP000050413">
    <property type="component" value="Unassembled WGS sequence"/>
</dbReference>
<gene>
    <name evidence="7" type="ORF">Ga0058931_1804</name>
    <name evidence="8" type="ORF">HLUCCA05_04350</name>
</gene>
<feature type="transmembrane region" description="Helical" evidence="5">
    <location>
        <begin position="47"/>
        <end position="69"/>
    </location>
</feature>
<dbReference type="EMBL" id="LJSG01000002">
    <property type="protein sequence ID" value="KPP95910.1"/>
    <property type="molecule type" value="Genomic_DNA"/>
</dbReference>
<name>A0A0P7X5T8_9RHOB</name>
<keyword evidence="3 5" id="KW-1133">Transmembrane helix</keyword>
<sequence length="118" mass="13048">MMAYLRIALSAVLAILLATIALANREFVSVQLFPEAIGNLIGFNFGFGLPLFILLGLAIGLGLMLGFIWEWLREHSYRAEAARLRRRVAAMESDLEKFQKAAPSVAQKDEVLAVLEAK</sequence>
<dbReference type="STRING" id="1666912.Ga0058931_1804"/>
<keyword evidence="2 5" id="KW-0812">Transmembrane</keyword>
<evidence type="ECO:0000313" key="9">
    <source>
        <dbReference type="Proteomes" id="UP000050413"/>
    </source>
</evidence>
<dbReference type="AlphaFoldDB" id="A0A0P7X5T8"/>
<evidence type="ECO:0000256" key="5">
    <source>
        <dbReference type="SAM" id="Phobius"/>
    </source>
</evidence>
<keyword evidence="10" id="KW-1185">Reference proteome</keyword>
<evidence type="ECO:0000256" key="1">
    <source>
        <dbReference type="ARBA" id="ARBA00022475"/>
    </source>
</evidence>
<evidence type="ECO:0000256" key="3">
    <source>
        <dbReference type="ARBA" id="ARBA00022989"/>
    </source>
</evidence>
<dbReference type="EMBL" id="FBYC01000004">
    <property type="protein sequence ID" value="CUX81507.1"/>
    <property type="molecule type" value="Genomic_DNA"/>
</dbReference>
<evidence type="ECO:0000256" key="4">
    <source>
        <dbReference type="ARBA" id="ARBA00023136"/>
    </source>
</evidence>
<proteinExistence type="predicted"/>